<accession>A0ABP8GTI4</accession>
<dbReference type="EMBL" id="BAABFT010000009">
    <property type="protein sequence ID" value="GAA4329696.1"/>
    <property type="molecule type" value="Genomic_DNA"/>
</dbReference>
<dbReference type="Proteomes" id="UP001500582">
    <property type="component" value="Unassembled WGS sequence"/>
</dbReference>
<protein>
    <recommendedName>
        <fullName evidence="3">Lipoprotein</fullName>
    </recommendedName>
</protein>
<proteinExistence type="predicted"/>
<dbReference type="RefSeq" id="WP_345212382.1">
    <property type="nucleotide sequence ID" value="NZ_BAABFT010000009.1"/>
</dbReference>
<name>A0ABP8GTI4_9SPHI</name>
<reference evidence="2" key="1">
    <citation type="journal article" date="2019" name="Int. J. Syst. Evol. Microbiol.">
        <title>The Global Catalogue of Microorganisms (GCM) 10K type strain sequencing project: providing services to taxonomists for standard genome sequencing and annotation.</title>
        <authorList>
            <consortium name="The Broad Institute Genomics Platform"/>
            <consortium name="The Broad Institute Genome Sequencing Center for Infectious Disease"/>
            <person name="Wu L."/>
            <person name="Ma J."/>
        </authorList>
    </citation>
    <scope>NUCLEOTIDE SEQUENCE [LARGE SCALE GENOMIC DNA]</scope>
    <source>
        <strain evidence="2">JCM 17705</strain>
    </source>
</reference>
<evidence type="ECO:0000313" key="1">
    <source>
        <dbReference type="EMBL" id="GAA4329696.1"/>
    </source>
</evidence>
<keyword evidence="2" id="KW-1185">Reference proteome</keyword>
<organism evidence="1 2">
    <name type="scientific">Mucilaginibacter gynuensis</name>
    <dbReference type="NCBI Taxonomy" id="1302236"/>
    <lineage>
        <taxon>Bacteria</taxon>
        <taxon>Pseudomonadati</taxon>
        <taxon>Bacteroidota</taxon>
        <taxon>Sphingobacteriia</taxon>
        <taxon>Sphingobacteriales</taxon>
        <taxon>Sphingobacteriaceae</taxon>
        <taxon>Mucilaginibacter</taxon>
    </lineage>
</organism>
<evidence type="ECO:0008006" key="3">
    <source>
        <dbReference type="Google" id="ProtNLM"/>
    </source>
</evidence>
<comment type="caution">
    <text evidence="1">The sequence shown here is derived from an EMBL/GenBank/DDBJ whole genome shotgun (WGS) entry which is preliminary data.</text>
</comment>
<sequence>MKPIPICLLTLLIVLFNSCKPNSNSEIAAAINAAHTKFPQLIIFGIKDYELIRAVEIEKPAVKIHLYELRHSGYTTQNIIVLSNKKDQFYAVPLPSQRFKSYWNFVYDTSSKPVALKPGTFETEVNYALNKLNLADWDERYHVVSEMLGTAWAANIITAADSNKIVDIGANPLDSCNILARQNYNAIISSIHSYEYRMNVFLGNYIIFHLQERNTKKRKESYIKIKTYRVPCVLDVNPINL</sequence>
<evidence type="ECO:0000313" key="2">
    <source>
        <dbReference type="Proteomes" id="UP001500582"/>
    </source>
</evidence>
<gene>
    <name evidence="1" type="ORF">GCM10023149_34510</name>
</gene>